<reference evidence="2" key="1">
    <citation type="journal article" date="2015" name="BMC Genomics">
        <title>Draft genome of a commonly misdiagnosed multidrug resistant pathogen Candida auris.</title>
        <authorList>
            <person name="Chatterjee S."/>
            <person name="Alampalli S.V."/>
            <person name="Nageshan R.K."/>
            <person name="Chettiar S.T."/>
            <person name="Joshi S."/>
            <person name="Tatu U.S."/>
        </authorList>
    </citation>
    <scope>NUCLEOTIDE SEQUENCE [LARGE SCALE GENOMIC DNA]</scope>
    <source>
        <strain evidence="2">6684</strain>
    </source>
</reference>
<dbReference type="EMBL" id="LGST01000037">
    <property type="protein sequence ID" value="KND97976.1"/>
    <property type="molecule type" value="Genomic_DNA"/>
</dbReference>
<dbReference type="Proteomes" id="UP000037122">
    <property type="component" value="Unassembled WGS sequence"/>
</dbReference>
<protein>
    <submittedName>
        <fullName evidence="1">Uncharacterized protein</fullName>
    </submittedName>
</protein>
<organism evidence="1 2">
    <name type="scientific">Candidozyma auris</name>
    <name type="common">Yeast</name>
    <name type="synonym">Candida auris</name>
    <dbReference type="NCBI Taxonomy" id="498019"/>
    <lineage>
        <taxon>Eukaryota</taxon>
        <taxon>Fungi</taxon>
        <taxon>Dikarya</taxon>
        <taxon>Ascomycota</taxon>
        <taxon>Saccharomycotina</taxon>
        <taxon>Pichiomycetes</taxon>
        <taxon>Metschnikowiaceae</taxon>
        <taxon>Candidozyma</taxon>
    </lineage>
</organism>
<name>A0A0L0NUX9_CANAR</name>
<gene>
    <name evidence="1" type="ORF">QG37_05205</name>
</gene>
<accession>A0A0L0NUX9</accession>
<evidence type="ECO:0000313" key="2">
    <source>
        <dbReference type="Proteomes" id="UP000037122"/>
    </source>
</evidence>
<dbReference type="AlphaFoldDB" id="A0A0L0NUX9"/>
<comment type="caution">
    <text evidence="1">The sequence shown here is derived from an EMBL/GenBank/DDBJ whole genome shotgun (WGS) entry which is preliminary data.</text>
</comment>
<evidence type="ECO:0000313" key="1">
    <source>
        <dbReference type="EMBL" id="KND97976.1"/>
    </source>
</evidence>
<proteinExistence type="predicted"/>
<dbReference type="VEuPathDB" id="FungiDB:QG37_05205"/>
<sequence length="49" mass="5442">MRVMTRGGALVTITTIMKMALVETRTEVKRGGHAKQARMLTKGNLIIRT</sequence>